<sequence>MRLKRFQIKLNVGTATIIPSCALSHAKPLRTFAGNALLIYALSYAKLLYTFAGNAFNA</sequence>
<proteinExistence type="predicted"/>
<evidence type="ECO:0000313" key="2">
    <source>
        <dbReference type="EMBL" id="OYR25897.1"/>
    </source>
</evidence>
<gene>
    <name evidence="2" type="ORF">CEV34_2611</name>
</gene>
<dbReference type="AlphaFoldDB" id="A0A256GFG7"/>
<accession>A0A256GFG7</accession>
<keyword evidence="1" id="KW-0812">Transmembrane</keyword>
<keyword evidence="1" id="KW-1133">Transmembrane helix</keyword>
<feature type="transmembrane region" description="Helical" evidence="1">
    <location>
        <begin position="36"/>
        <end position="56"/>
    </location>
</feature>
<dbReference type="EMBL" id="NNRM01000021">
    <property type="protein sequence ID" value="OYR25897.1"/>
    <property type="molecule type" value="Genomic_DNA"/>
</dbReference>
<keyword evidence="3" id="KW-1185">Reference proteome</keyword>
<dbReference type="Proteomes" id="UP000216188">
    <property type="component" value="Unassembled WGS sequence"/>
</dbReference>
<evidence type="ECO:0000256" key="1">
    <source>
        <dbReference type="SAM" id="Phobius"/>
    </source>
</evidence>
<reference evidence="2 3" key="1">
    <citation type="submission" date="2017-07" db="EMBL/GenBank/DDBJ databases">
        <title>Phylogenetic study on the rhizospheric bacterium Ochrobactrum sp. A44.</title>
        <authorList>
            <person name="Krzyzanowska D.M."/>
            <person name="Ossowicki A."/>
            <person name="Rajewska M."/>
            <person name="Maciag T."/>
            <person name="Kaczynski Z."/>
            <person name="Czerwicka M."/>
            <person name="Jafra S."/>
        </authorList>
    </citation>
    <scope>NUCLEOTIDE SEQUENCE [LARGE SCALE GENOMIC DNA]</scope>
    <source>
        <strain evidence="2 3">CCUG 30717</strain>
    </source>
</reference>
<comment type="caution">
    <text evidence="2">The sequence shown here is derived from an EMBL/GenBank/DDBJ whole genome shotgun (WGS) entry which is preliminary data.</text>
</comment>
<name>A0A256GFG7_9HYPH</name>
<protein>
    <submittedName>
        <fullName evidence="2">Uncharacterized protein</fullName>
    </submittedName>
</protein>
<organism evidence="2 3">
    <name type="scientific">Brucella pseudogrignonensis</name>
    <dbReference type="NCBI Taxonomy" id="419475"/>
    <lineage>
        <taxon>Bacteria</taxon>
        <taxon>Pseudomonadati</taxon>
        <taxon>Pseudomonadota</taxon>
        <taxon>Alphaproteobacteria</taxon>
        <taxon>Hyphomicrobiales</taxon>
        <taxon>Brucellaceae</taxon>
        <taxon>Brucella/Ochrobactrum group</taxon>
        <taxon>Brucella</taxon>
    </lineage>
</organism>
<evidence type="ECO:0000313" key="3">
    <source>
        <dbReference type="Proteomes" id="UP000216188"/>
    </source>
</evidence>
<keyword evidence="1" id="KW-0472">Membrane</keyword>